<dbReference type="SUPFAM" id="SSF53720">
    <property type="entry name" value="ALDH-like"/>
    <property type="match status" value="1"/>
</dbReference>
<dbReference type="Pfam" id="PF00171">
    <property type="entry name" value="Aldedh"/>
    <property type="match status" value="1"/>
</dbReference>
<proteinExistence type="predicted"/>
<dbReference type="Gene3D" id="3.40.605.10">
    <property type="entry name" value="Aldehyde Dehydrogenase, Chain A, domain 1"/>
    <property type="match status" value="1"/>
</dbReference>
<dbReference type="EMBL" id="CP086718">
    <property type="protein sequence ID" value="WOO83199.1"/>
    <property type="molecule type" value="Genomic_DNA"/>
</dbReference>
<dbReference type="InterPro" id="IPR016163">
    <property type="entry name" value="Ald_DH_C"/>
</dbReference>
<evidence type="ECO:0000256" key="1">
    <source>
        <dbReference type="ARBA" id="ARBA00023002"/>
    </source>
</evidence>
<dbReference type="InterPro" id="IPR016161">
    <property type="entry name" value="Ald_DH/histidinol_DH"/>
</dbReference>
<organism evidence="3 4">
    <name type="scientific">Vanrija pseudolonga</name>
    <dbReference type="NCBI Taxonomy" id="143232"/>
    <lineage>
        <taxon>Eukaryota</taxon>
        <taxon>Fungi</taxon>
        <taxon>Dikarya</taxon>
        <taxon>Basidiomycota</taxon>
        <taxon>Agaricomycotina</taxon>
        <taxon>Tremellomycetes</taxon>
        <taxon>Trichosporonales</taxon>
        <taxon>Trichosporonaceae</taxon>
        <taxon>Vanrija</taxon>
    </lineage>
</organism>
<dbReference type="InterPro" id="IPR015590">
    <property type="entry name" value="Aldehyde_DH_dom"/>
</dbReference>
<accession>A0AAF0YG46</accession>
<keyword evidence="4" id="KW-1185">Reference proteome</keyword>
<name>A0AAF0YG46_9TREE</name>
<sequence length="497" mass="53273">MSSKVIPNLIGSTPAKVTATFDVVHPTEGVVHSVQRSTSADIEAAIATAHAALPSWRDTPLAERKAIVLRAADLLTDPNETWAQRLIDANVAETSSSVGWAQGLTGNTHNFMRALVEVADEALAPFEIKTNDSLCILTREPYGVCLAMAAWNAVQILTMRSTITPLLAGNTVVFKTSETTPYVQQIWAELLYAAGLPRDALTVVHVATEDAPALTEQLVSDKRIRHVNFTGSTRVGSIIAGLAGQNLKPVVMELGGKSGLLLLPDADIEIAASHIIAGAFLNAGQICMSTERVFVTASRYDELVAALRKDWAGYEKKQAHALFTARSAERVKDLVADAYAHGAADLIAEERTANGRGGNSLYPTILSPIDKSMRLYTEESFGPTLAIVVIPDEGRSEAEVLDDMVAQANDTEYGLSSSVWGRDTARAAQVAGRIECGAIHINGKTPADPPPVPHGGWKNSGWGRFNGVEGLRHFTHTRTIEIPDEHPGPLNLNGMDL</sequence>
<dbReference type="Proteomes" id="UP000827549">
    <property type="component" value="Chromosome 5"/>
</dbReference>
<dbReference type="Gene3D" id="3.40.309.10">
    <property type="entry name" value="Aldehyde Dehydrogenase, Chain A, domain 2"/>
    <property type="match status" value="1"/>
</dbReference>
<protein>
    <submittedName>
        <fullName evidence="3">Vanillin dehydrogenase</fullName>
    </submittedName>
</protein>
<dbReference type="InterPro" id="IPR016162">
    <property type="entry name" value="Ald_DH_N"/>
</dbReference>
<dbReference type="GO" id="GO:0009450">
    <property type="term" value="P:gamma-aminobutyric acid catabolic process"/>
    <property type="evidence" value="ECO:0007669"/>
    <property type="project" value="TreeGrafter"/>
</dbReference>
<dbReference type="RefSeq" id="XP_062629225.1">
    <property type="nucleotide sequence ID" value="XM_062773241.1"/>
</dbReference>
<dbReference type="PANTHER" id="PTHR43353:SF6">
    <property type="entry name" value="CYTOPLASMIC ALDEHYDE DEHYDROGENASE (EUROFUNG)"/>
    <property type="match status" value="1"/>
</dbReference>
<feature type="domain" description="Aldehyde dehydrogenase" evidence="2">
    <location>
        <begin position="19"/>
        <end position="480"/>
    </location>
</feature>
<gene>
    <name evidence="3" type="primary">vdh_1</name>
    <name evidence="3" type="ORF">LOC62_05G006722</name>
</gene>
<evidence type="ECO:0000259" key="2">
    <source>
        <dbReference type="Pfam" id="PF00171"/>
    </source>
</evidence>
<dbReference type="GO" id="GO:0004777">
    <property type="term" value="F:succinate-semialdehyde dehydrogenase (NAD+) activity"/>
    <property type="evidence" value="ECO:0007669"/>
    <property type="project" value="TreeGrafter"/>
</dbReference>
<dbReference type="GeneID" id="87809898"/>
<reference evidence="3" key="1">
    <citation type="submission" date="2023-10" db="EMBL/GenBank/DDBJ databases">
        <authorList>
            <person name="Noh H."/>
        </authorList>
    </citation>
    <scope>NUCLEOTIDE SEQUENCE</scope>
    <source>
        <strain evidence="3">DUCC4014</strain>
    </source>
</reference>
<dbReference type="InterPro" id="IPR050740">
    <property type="entry name" value="Aldehyde_DH_Superfamily"/>
</dbReference>
<evidence type="ECO:0000313" key="3">
    <source>
        <dbReference type="EMBL" id="WOO83199.1"/>
    </source>
</evidence>
<keyword evidence="1" id="KW-0560">Oxidoreductase</keyword>
<dbReference type="PANTHER" id="PTHR43353">
    <property type="entry name" value="SUCCINATE-SEMIALDEHYDE DEHYDROGENASE, MITOCHONDRIAL"/>
    <property type="match status" value="1"/>
</dbReference>
<evidence type="ECO:0000313" key="4">
    <source>
        <dbReference type="Proteomes" id="UP000827549"/>
    </source>
</evidence>
<dbReference type="AlphaFoldDB" id="A0AAF0YG46"/>